<accession>A0AAD4QIP6</accession>
<sequence length="346" mass="38617">MSLSWLIQPTILVYNSGDKVGAMGMQEAMRIWVYTGAVLNPKNTTQDIERKDVFSLIVRASEKDSEFKLSDTRWKTDIGAMVSTIGSIGLYLEVQEEVHVHQQVMKTFEDFLQLEKMAYAFHEALRLLPAGHPMIRESSENTVLSDDGEPGMRQVPIPKGLPIIVDMTGIVFKLTEWKCYGWQTVQHVKFDAKCSIWRSSGDIIIRTTFLTRTSTTLVGGRESPLNLKILSHSVLIVESIMDFGQTREQWLERVMQADVKMSLSVKLVLARLKRRQAILLKVIVAVATPSTSLEFATSSSSSDRCKTLTTVVICHPSGDIKSFLSLIMTTSTRGTSRLTGASLKIG</sequence>
<organism evidence="1 2">
    <name type="scientific">Multifurca ochricompacta</name>
    <dbReference type="NCBI Taxonomy" id="376703"/>
    <lineage>
        <taxon>Eukaryota</taxon>
        <taxon>Fungi</taxon>
        <taxon>Dikarya</taxon>
        <taxon>Basidiomycota</taxon>
        <taxon>Agaricomycotina</taxon>
        <taxon>Agaricomycetes</taxon>
        <taxon>Russulales</taxon>
        <taxon>Russulaceae</taxon>
        <taxon>Multifurca</taxon>
    </lineage>
</organism>
<dbReference type="SUPFAM" id="SSF48264">
    <property type="entry name" value="Cytochrome P450"/>
    <property type="match status" value="1"/>
</dbReference>
<dbReference type="Gene3D" id="1.10.630.10">
    <property type="entry name" value="Cytochrome P450"/>
    <property type="match status" value="1"/>
</dbReference>
<evidence type="ECO:0000313" key="2">
    <source>
        <dbReference type="Proteomes" id="UP001203297"/>
    </source>
</evidence>
<dbReference type="GO" id="GO:0004497">
    <property type="term" value="F:monooxygenase activity"/>
    <property type="evidence" value="ECO:0007669"/>
    <property type="project" value="InterPro"/>
</dbReference>
<proteinExistence type="predicted"/>
<reference evidence="1" key="1">
    <citation type="journal article" date="2022" name="New Phytol.">
        <title>Evolutionary transition to the ectomycorrhizal habit in the genomes of a hyperdiverse lineage of mushroom-forming fungi.</title>
        <authorList>
            <person name="Looney B."/>
            <person name="Miyauchi S."/>
            <person name="Morin E."/>
            <person name="Drula E."/>
            <person name="Courty P.E."/>
            <person name="Kohler A."/>
            <person name="Kuo A."/>
            <person name="LaButti K."/>
            <person name="Pangilinan J."/>
            <person name="Lipzen A."/>
            <person name="Riley R."/>
            <person name="Andreopoulos W."/>
            <person name="He G."/>
            <person name="Johnson J."/>
            <person name="Nolan M."/>
            <person name="Tritt A."/>
            <person name="Barry K.W."/>
            <person name="Grigoriev I.V."/>
            <person name="Nagy L.G."/>
            <person name="Hibbett D."/>
            <person name="Henrissat B."/>
            <person name="Matheny P.B."/>
            <person name="Labbe J."/>
            <person name="Martin F.M."/>
        </authorList>
    </citation>
    <scope>NUCLEOTIDE SEQUENCE</scope>
    <source>
        <strain evidence="1">BPL690</strain>
    </source>
</reference>
<dbReference type="AlphaFoldDB" id="A0AAD4QIP6"/>
<gene>
    <name evidence="1" type="ORF">B0F90DRAFT_1826316</name>
</gene>
<dbReference type="InterPro" id="IPR036396">
    <property type="entry name" value="Cyt_P450_sf"/>
</dbReference>
<protein>
    <submittedName>
        <fullName evidence="1">Uncharacterized protein</fullName>
    </submittedName>
</protein>
<dbReference type="GO" id="GO:0016705">
    <property type="term" value="F:oxidoreductase activity, acting on paired donors, with incorporation or reduction of molecular oxygen"/>
    <property type="evidence" value="ECO:0007669"/>
    <property type="project" value="InterPro"/>
</dbReference>
<evidence type="ECO:0000313" key="1">
    <source>
        <dbReference type="EMBL" id="KAI0289407.1"/>
    </source>
</evidence>
<dbReference type="GO" id="GO:0020037">
    <property type="term" value="F:heme binding"/>
    <property type="evidence" value="ECO:0007669"/>
    <property type="project" value="InterPro"/>
</dbReference>
<dbReference type="Proteomes" id="UP001203297">
    <property type="component" value="Unassembled WGS sequence"/>
</dbReference>
<keyword evidence="2" id="KW-1185">Reference proteome</keyword>
<name>A0AAD4QIP6_9AGAM</name>
<comment type="caution">
    <text evidence="1">The sequence shown here is derived from an EMBL/GenBank/DDBJ whole genome shotgun (WGS) entry which is preliminary data.</text>
</comment>
<dbReference type="GO" id="GO:0005506">
    <property type="term" value="F:iron ion binding"/>
    <property type="evidence" value="ECO:0007669"/>
    <property type="project" value="InterPro"/>
</dbReference>
<dbReference type="EMBL" id="WTXG01000320">
    <property type="protein sequence ID" value="KAI0289407.1"/>
    <property type="molecule type" value="Genomic_DNA"/>
</dbReference>